<evidence type="ECO:0000313" key="1">
    <source>
        <dbReference type="EMBL" id="KAA9345597.1"/>
    </source>
</evidence>
<organism evidence="1 2">
    <name type="scientific">Adhaeribacter soli</name>
    <dbReference type="NCBI Taxonomy" id="2607655"/>
    <lineage>
        <taxon>Bacteria</taxon>
        <taxon>Pseudomonadati</taxon>
        <taxon>Bacteroidota</taxon>
        <taxon>Cytophagia</taxon>
        <taxon>Cytophagales</taxon>
        <taxon>Hymenobacteraceae</taxon>
        <taxon>Adhaeribacter</taxon>
    </lineage>
</organism>
<evidence type="ECO:0000313" key="2">
    <source>
        <dbReference type="Proteomes" id="UP000326570"/>
    </source>
</evidence>
<gene>
    <name evidence="1" type="ORF">F0P94_00470</name>
</gene>
<reference evidence="1 2" key="1">
    <citation type="submission" date="2019-09" db="EMBL/GenBank/DDBJ databases">
        <title>Genome sequence of Adhaeribacter sp. M2.</title>
        <authorList>
            <person name="Srinivasan S."/>
        </authorList>
    </citation>
    <scope>NUCLEOTIDE SEQUENCE [LARGE SCALE GENOMIC DNA]</scope>
    <source>
        <strain evidence="1 2">M2</strain>
    </source>
</reference>
<dbReference type="AlphaFoldDB" id="A0A5N1J4G3"/>
<proteinExistence type="predicted"/>
<accession>A0A5N1J4G3</accession>
<comment type="caution">
    <text evidence="1">The sequence shown here is derived from an EMBL/GenBank/DDBJ whole genome shotgun (WGS) entry which is preliminary data.</text>
</comment>
<dbReference type="RefSeq" id="WP_150901739.1">
    <property type="nucleotide sequence ID" value="NZ_VTWT01000001.1"/>
</dbReference>
<dbReference type="EMBL" id="VTWT01000001">
    <property type="protein sequence ID" value="KAA9345597.1"/>
    <property type="molecule type" value="Genomic_DNA"/>
</dbReference>
<name>A0A5N1J4G3_9BACT</name>
<protein>
    <submittedName>
        <fullName evidence="1">Uncharacterized protein</fullName>
    </submittedName>
</protein>
<dbReference type="Proteomes" id="UP000326570">
    <property type="component" value="Unassembled WGS sequence"/>
</dbReference>
<keyword evidence="2" id="KW-1185">Reference proteome</keyword>
<sequence length="143" mass="16869">MKLTGDIKRIKNKRDDRNQDIEIEVDKIEYLTSKKDGRYFQAFDFEETLETPLVITGDCLALKPGKPAEEDEYEFNVYDKEGEEYVLNPDKFLSLSIAYDFDEDLTILTSVYYSVTLPPKDFEELKKEKEKERSFKNRKSGRK</sequence>